<dbReference type="EMBL" id="SRPF01000003">
    <property type="protein sequence ID" value="TGN39337.1"/>
    <property type="molecule type" value="Genomic_DNA"/>
</dbReference>
<keyword evidence="3" id="KW-1185">Reference proteome</keyword>
<feature type="signal peptide" evidence="1">
    <location>
        <begin position="1"/>
        <end position="22"/>
    </location>
</feature>
<dbReference type="OrthoDB" id="6078994at2"/>
<protein>
    <recommendedName>
        <fullName evidence="4">Lipoprotein</fullName>
    </recommendedName>
</protein>
<evidence type="ECO:0008006" key="4">
    <source>
        <dbReference type="Google" id="ProtNLM"/>
    </source>
</evidence>
<evidence type="ECO:0000313" key="2">
    <source>
        <dbReference type="EMBL" id="TGN39337.1"/>
    </source>
</evidence>
<dbReference type="AlphaFoldDB" id="A0A4Z1BPB3"/>
<dbReference type="PROSITE" id="PS51257">
    <property type="entry name" value="PROKAR_LIPOPROTEIN"/>
    <property type="match status" value="1"/>
</dbReference>
<name>A0A4Z1BPB3_9GAMM</name>
<reference evidence="2 3" key="1">
    <citation type="submission" date="2019-04" db="EMBL/GenBank/DDBJ databases">
        <authorList>
            <person name="Park S."/>
            <person name="Yoon J.-H."/>
        </authorList>
    </citation>
    <scope>NUCLEOTIDE SEQUENCE [LARGE SCALE GENOMIC DNA]</scope>
    <source>
        <strain evidence="2 3">HJM-18</strain>
    </source>
</reference>
<evidence type="ECO:0000256" key="1">
    <source>
        <dbReference type="SAM" id="SignalP"/>
    </source>
</evidence>
<dbReference type="Proteomes" id="UP000298325">
    <property type="component" value="Unassembled WGS sequence"/>
</dbReference>
<comment type="caution">
    <text evidence="2">The sequence shown here is derived from an EMBL/GenBank/DDBJ whole genome shotgun (WGS) entry which is preliminary data.</text>
</comment>
<feature type="chain" id="PRO_5021353731" description="Lipoprotein" evidence="1">
    <location>
        <begin position="23"/>
        <end position="81"/>
    </location>
</feature>
<organism evidence="2 3">
    <name type="scientific">Marinobacter confluentis</name>
    <dbReference type="NCBI Taxonomy" id="1697557"/>
    <lineage>
        <taxon>Bacteria</taxon>
        <taxon>Pseudomonadati</taxon>
        <taxon>Pseudomonadota</taxon>
        <taxon>Gammaproteobacteria</taxon>
        <taxon>Pseudomonadales</taxon>
        <taxon>Marinobacteraceae</taxon>
        <taxon>Marinobacter</taxon>
    </lineage>
</organism>
<dbReference type="RefSeq" id="WP_135803646.1">
    <property type="nucleotide sequence ID" value="NZ_SRPF01000003.1"/>
</dbReference>
<evidence type="ECO:0000313" key="3">
    <source>
        <dbReference type="Proteomes" id="UP000298325"/>
    </source>
</evidence>
<accession>A0A4Z1BPB3</accession>
<keyword evidence="1" id="KW-0732">Signal</keyword>
<proteinExistence type="predicted"/>
<gene>
    <name evidence="2" type="ORF">E5Q11_11890</name>
</gene>
<sequence>MKRFLKVAIPLMVTGLMTGCFDSSSSSSSNDRPDPTVEFSTFVTNEIQNTDDTREPVNINELEFSFNEQTNEQAFDELFIQ</sequence>